<comment type="caution">
    <text evidence="8">The sequence shown here is derived from an EMBL/GenBank/DDBJ whole genome shotgun (WGS) entry which is preliminary data.</text>
</comment>
<dbReference type="Pfam" id="PF13385">
    <property type="entry name" value="Laminin_G_3"/>
    <property type="match status" value="2"/>
</dbReference>
<sequence>MKKVKDNNMKWLSVLVFLLLTSTLYAAVPPPIAEWRMDECQWNGIVGEVKDSSGNNYNGTAYNSTTISGKICRAGDFSKDSKTDYVSLDYRVMNGLDDFSVSVWIKTSNKYDYQTILSGKKNNSWFNNELLIWLKNATTLEVWVNSKKASIDIPDIADDQWHHLVWTRSGKQNCLYVDGEQIECITIARSDGIIEIANGGLIVGQDQDKVGSNFDEYQDFEGKIDELKIFDTVLTASQIQEIYNNEKADKNYDNSERTCENCQLSYPIVEYHFDECSWNGTIGEIKDNTSNGYNATAQNDSTTIDNGKICKGGDLTDNNYIVPEKDIPIGNEYTISLWIKFPLDEKGHTDYSNNPNREIYFFNIADRPTENDDFIYFTMEKRNNKTLLTWTVQGDIIADSEYFPSDLNDWHMITFVAQNGITKLYIDGNYYNYVTAVSYGKLSLIGASDYNNDENGQTIGAYIDEFKIFNYALTSSEIKDIYDNEFFGKNWDGTERICQACAYLHHYLIEHDGTGLTCQPENITVKACADYNCTTFYSGATLTLTATNNATWVGGSDKTLTNGYETFQLSDKIAETVKIGAINLNPDAPVECFNTTTSDNSCDITFYNAGFIFDFPNTDSCEISTTKIKAVRTDDTTYKCVPAFTGSIPIYFWFDYSIPNNNPNNILLLINNQHISNDSNSPTSIPLTFDDNATAAINAVYKDAGKLTIHALFDNATAHLEGVDTVVFKPAKFIFDNLSNSTINPAYNASCSNDSCWASISPFKKAGEDFSFTIKAVCADNTTTPNYKPLDINGNDTNILISAIFLAPDNGSNATNYLHLANVPASNFSNGQVELIEKFNEVGVIELTAKQDDYLGAGSISSSIEVGRFIPHHFKITSKDNGTLADAATNFTYTEQTTTYSTVPQFEITAQNKDNQTTQNYKDSFFKLTLSSFNITSPTTDDYQLGRDGVSKVSLQINRAIANLISHNNGTATYIFGSDNITYIKDNNSQIAPFTPHFTFTIDNITDSDGVDAINLPDNISVSGSEMRYGRLKIYDNYGPETDNLTLTANTEYWDGNYWKLNSDDSHISINPDDFILGNFTDELNSGETSITGTSGINNGEGSLTLSEPGDNNYGTVDICISSTASFYDYLNDNDSCGTATFGIYRGRDRVIEWKEVPAKP</sequence>
<dbReference type="Gene3D" id="2.60.120.200">
    <property type="match status" value="2"/>
</dbReference>
<dbReference type="GO" id="GO:0046872">
    <property type="term" value="F:metal ion binding"/>
    <property type="evidence" value="ECO:0007669"/>
    <property type="project" value="UniProtKB-KW"/>
</dbReference>
<accession>A0A5A8F1U1</accession>
<protein>
    <recommendedName>
        <fullName evidence="7">Pentraxin (PTX) domain-containing protein</fullName>
    </recommendedName>
</protein>
<feature type="domain" description="Pentraxin (PTX)" evidence="7">
    <location>
        <begin position="71"/>
        <end position="291"/>
    </location>
</feature>
<evidence type="ECO:0000256" key="3">
    <source>
        <dbReference type="ARBA" id="ARBA00022837"/>
    </source>
</evidence>
<dbReference type="InterPro" id="IPR001759">
    <property type="entry name" value="PTX_dom"/>
</dbReference>
<dbReference type="OrthoDB" id="9790247at2"/>
<keyword evidence="9" id="KW-1185">Reference proteome</keyword>
<feature type="chain" id="PRO_5023126222" description="Pentraxin (PTX) domain-containing protein" evidence="6">
    <location>
        <begin position="27"/>
        <end position="1161"/>
    </location>
</feature>
<evidence type="ECO:0000313" key="8">
    <source>
        <dbReference type="EMBL" id="KAA0257362.1"/>
    </source>
</evidence>
<gene>
    <name evidence="8" type="ORF">FHQ18_09960</name>
</gene>
<dbReference type="SUPFAM" id="SSF49899">
    <property type="entry name" value="Concanavalin A-like lectins/glucanases"/>
    <property type="match status" value="2"/>
</dbReference>
<dbReference type="InterPro" id="IPR013320">
    <property type="entry name" value="ConA-like_dom_sf"/>
</dbReference>
<evidence type="ECO:0000256" key="6">
    <source>
        <dbReference type="SAM" id="SignalP"/>
    </source>
</evidence>
<keyword evidence="6" id="KW-0732">Signal</keyword>
<evidence type="ECO:0000313" key="9">
    <source>
        <dbReference type="Proteomes" id="UP000322876"/>
    </source>
</evidence>
<dbReference type="EMBL" id="VFJB01000008">
    <property type="protein sequence ID" value="KAA0257362.1"/>
    <property type="molecule type" value="Genomic_DNA"/>
</dbReference>
<comment type="cofactor">
    <cofactor evidence="1">
        <name>Ca(2+)</name>
        <dbReference type="ChEBI" id="CHEBI:29108"/>
    </cofactor>
</comment>
<evidence type="ECO:0000256" key="4">
    <source>
        <dbReference type="ARBA" id="ARBA00023157"/>
    </source>
</evidence>
<dbReference type="Pfam" id="PF20419">
    <property type="entry name" value="DUF6701"/>
    <property type="match status" value="1"/>
</dbReference>
<keyword evidence="3" id="KW-0106">Calcium</keyword>
<dbReference type="SMART" id="SM00159">
    <property type="entry name" value="PTX"/>
    <property type="match status" value="1"/>
</dbReference>
<evidence type="ECO:0000259" key="7">
    <source>
        <dbReference type="PROSITE" id="PS51828"/>
    </source>
</evidence>
<evidence type="ECO:0000256" key="5">
    <source>
        <dbReference type="ARBA" id="ARBA00023180"/>
    </source>
</evidence>
<dbReference type="PROSITE" id="PS51828">
    <property type="entry name" value="PTX_2"/>
    <property type="match status" value="1"/>
</dbReference>
<feature type="signal peptide" evidence="6">
    <location>
        <begin position="1"/>
        <end position="26"/>
    </location>
</feature>
<evidence type="ECO:0000256" key="1">
    <source>
        <dbReference type="ARBA" id="ARBA00001913"/>
    </source>
</evidence>
<organism evidence="8 9">
    <name type="scientific">Deferribacter autotrophicus</name>
    <dbReference type="NCBI Taxonomy" id="500465"/>
    <lineage>
        <taxon>Bacteria</taxon>
        <taxon>Pseudomonadati</taxon>
        <taxon>Deferribacterota</taxon>
        <taxon>Deferribacteres</taxon>
        <taxon>Deferribacterales</taxon>
        <taxon>Deferribacteraceae</taxon>
        <taxon>Deferribacter</taxon>
    </lineage>
</organism>
<keyword evidence="2" id="KW-0479">Metal-binding</keyword>
<dbReference type="PANTHER" id="PTHR19277:SF125">
    <property type="entry name" value="B6"/>
    <property type="match status" value="1"/>
</dbReference>
<reference evidence="8 9" key="1">
    <citation type="submission" date="2019-06" db="EMBL/GenBank/DDBJ databases">
        <title>Genomic insights into carbon and energy metabolism of Deferribacter autotrophicus revealed new metabolic traits in the phylum Deferribacteres.</title>
        <authorList>
            <person name="Slobodkin A.I."/>
            <person name="Slobodkina G.B."/>
            <person name="Allioux M."/>
            <person name="Alain K."/>
            <person name="Jebbar M."/>
            <person name="Shadrin V."/>
            <person name="Kublanov I.V."/>
            <person name="Toshchakov S.V."/>
            <person name="Bonch-Osmolovskaya E.A."/>
        </authorList>
    </citation>
    <scope>NUCLEOTIDE SEQUENCE [LARGE SCALE GENOMIC DNA]</scope>
    <source>
        <strain evidence="8 9">SL50</strain>
    </source>
</reference>
<name>A0A5A8F1U1_9BACT</name>
<evidence type="ECO:0000256" key="2">
    <source>
        <dbReference type="ARBA" id="ARBA00022723"/>
    </source>
</evidence>
<dbReference type="PANTHER" id="PTHR19277">
    <property type="entry name" value="PENTRAXIN"/>
    <property type="match status" value="1"/>
</dbReference>
<dbReference type="RefSeq" id="WP_149267035.1">
    <property type="nucleotide sequence ID" value="NZ_VFJB01000008.1"/>
</dbReference>
<dbReference type="InterPro" id="IPR046524">
    <property type="entry name" value="DUF6701"/>
</dbReference>
<proteinExistence type="predicted"/>
<dbReference type="Proteomes" id="UP000322876">
    <property type="component" value="Unassembled WGS sequence"/>
</dbReference>
<keyword evidence="5" id="KW-0325">Glycoprotein</keyword>
<keyword evidence="4" id="KW-1015">Disulfide bond</keyword>
<dbReference type="AlphaFoldDB" id="A0A5A8F1U1"/>
<dbReference type="InterPro" id="IPR051360">
    <property type="entry name" value="Neuronal_Pentraxin_Related"/>
</dbReference>